<dbReference type="AlphaFoldDB" id="A0AAD6A1X9"/>
<sequence length="172" mass="19754">MSSFPIETMHTKNDLLTKLKIDSRNLQWQILKCEKEEEQHRLNAKKAIQKRDYARAHIEVENAARRRTEKNNYNRLFAAVDATMARLEVQSKMVQVLGKPRGSETDSIFNLSSHLAKLKAHVTSNLQKMPCGNRPEVSVGLSQADAYEILENEAQKLDKELRRRLAKLKAPC</sequence>
<evidence type="ECO:0000313" key="1">
    <source>
        <dbReference type="EMBL" id="KAJ3708123.1"/>
    </source>
</evidence>
<comment type="caution">
    <text evidence="1">The sequence shown here is derived from an EMBL/GenBank/DDBJ whole genome shotgun (WGS) entry which is preliminary data.</text>
</comment>
<reference evidence="1 2" key="1">
    <citation type="journal article" date="2022" name="Cell">
        <title>Repeat-based holocentromeres influence genome architecture and karyotype evolution.</title>
        <authorList>
            <person name="Hofstatter P.G."/>
            <person name="Thangavel G."/>
            <person name="Lux T."/>
            <person name="Neumann P."/>
            <person name="Vondrak T."/>
            <person name="Novak P."/>
            <person name="Zhang M."/>
            <person name="Costa L."/>
            <person name="Castellani M."/>
            <person name="Scott A."/>
            <person name="Toegelov H."/>
            <person name="Fuchs J."/>
            <person name="Mata-Sucre Y."/>
            <person name="Dias Y."/>
            <person name="Vanzela A.L.L."/>
            <person name="Huettel B."/>
            <person name="Almeida C.C.S."/>
            <person name="Simkova H."/>
            <person name="Souza G."/>
            <person name="Pedrosa-Harand A."/>
            <person name="Macas J."/>
            <person name="Mayer K.F.X."/>
            <person name="Houben A."/>
            <person name="Marques A."/>
        </authorList>
    </citation>
    <scope>NUCLEOTIDE SEQUENCE [LARGE SCALE GENOMIC DNA]</scope>
    <source>
        <strain evidence="1">RhyTen1mFocal</strain>
    </source>
</reference>
<organism evidence="1 2">
    <name type="scientific">Rhynchospora tenuis</name>
    <dbReference type="NCBI Taxonomy" id="198213"/>
    <lineage>
        <taxon>Eukaryota</taxon>
        <taxon>Viridiplantae</taxon>
        <taxon>Streptophyta</taxon>
        <taxon>Embryophyta</taxon>
        <taxon>Tracheophyta</taxon>
        <taxon>Spermatophyta</taxon>
        <taxon>Magnoliopsida</taxon>
        <taxon>Liliopsida</taxon>
        <taxon>Poales</taxon>
        <taxon>Cyperaceae</taxon>
        <taxon>Cyperoideae</taxon>
        <taxon>Rhynchosporeae</taxon>
        <taxon>Rhynchospora</taxon>
    </lineage>
</organism>
<accession>A0AAD6A1X9</accession>
<evidence type="ECO:0000313" key="2">
    <source>
        <dbReference type="Proteomes" id="UP001210211"/>
    </source>
</evidence>
<proteinExistence type="predicted"/>
<dbReference type="EMBL" id="JAMRDG010000001">
    <property type="protein sequence ID" value="KAJ3708123.1"/>
    <property type="molecule type" value="Genomic_DNA"/>
</dbReference>
<name>A0AAD6A1X9_9POAL</name>
<gene>
    <name evidence="1" type="ORF">LUZ61_011828</name>
</gene>
<keyword evidence="2" id="KW-1185">Reference proteome</keyword>
<protein>
    <submittedName>
        <fullName evidence="1">Uncharacterized protein</fullName>
    </submittedName>
</protein>
<dbReference type="Gene3D" id="6.10.140.1230">
    <property type="match status" value="1"/>
</dbReference>
<dbReference type="Proteomes" id="UP001210211">
    <property type="component" value="Unassembled WGS sequence"/>
</dbReference>